<evidence type="ECO:0000259" key="4">
    <source>
        <dbReference type="PROSITE" id="PS51352"/>
    </source>
</evidence>
<dbReference type="EMBL" id="LNQE01000698">
    <property type="protein sequence ID" value="KUG25389.1"/>
    <property type="molecule type" value="Genomic_DNA"/>
</dbReference>
<evidence type="ECO:0000313" key="5">
    <source>
        <dbReference type="EMBL" id="KUG25389.1"/>
    </source>
</evidence>
<organism evidence="5">
    <name type="scientific">hydrocarbon metagenome</name>
    <dbReference type="NCBI Taxonomy" id="938273"/>
    <lineage>
        <taxon>unclassified sequences</taxon>
        <taxon>metagenomes</taxon>
        <taxon>ecological metagenomes</taxon>
    </lineage>
</organism>
<keyword evidence="3" id="KW-0472">Membrane</keyword>
<comment type="similarity">
    <text evidence="1">Belongs to the SCO1/2 family.</text>
</comment>
<dbReference type="PANTHER" id="PTHR12151:SF8">
    <property type="entry name" value="THIOREDOXIN DOMAIN-CONTAINING PROTEIN"/>
    <property type="match status" value="1"/>
</dbReference>
<reference evidence="5" key="1">
    <citation type="journal article" date="2015" name="Proc. Natl. Acad. Sci. U.S.A.">
        <title>Networks of energetic and metabolic interactions define dynamics in microbial communities.</title>
        <authorList>
            <person name="Embree M."/>
            <person name="Liu J.K."/>
            <person name="Al-Bassam M.M."/>
            <person name="Zengler K."/>
        </authorList>
    </citation>
    <scope>NUCLEOTIDE SEQUENCE</scope>
</reference>
<evidence type="ECO:0000256" key="1">
    <source>
        <dbReference type="ARBA" id="ARBA00010996"/>
    </source>
</evidence>
<dbReference type="CDD" id="cd02968">
    <property type="entry name" value="SCO"/>
    <property type="match status" value="1"/>
</dbReference>
<protein>
    <submittedName>
        <fullName evidence="5">Sco1/senc family protein</fullName>
    </submittedName>
</protein>
<dbReference type="PROSITE" id="PS51352">
    <property type="entry name" value="THIOREDOXIN_2"/>
    <property type="match status" value="1"/>
</dbReference>
<dbReference type="Pfam" id="PF02630">
    <property type="entry name" value="SCO1-SenC"/>
    <property type="match status" value="1"/>
</dbReference>
<accession>A0A0W8FWX7</accession>
<feature type="domain" description="Thioredoxin" evidence="4">
    <location>
        <begin position="31"/>
        <end position="199"/>
    </location>
</feature>
<keyword evidence="3" id="KW-1133">Transmembrane helix</keyword>
<sequence>MKFLRCLFFLLIFILSYSSLPANEIEVGIDEKLGNIIPMDAVFQTSKGDTVSLKDIIDKPFLLALVYYECPGICSPLLTELSWVVDKVQLEPLEDFNVITISFDPRETPEVAAKWKRNYFNSIRRNFPDEAWTFLTGDSLNISKVTEAVGFYYKPTQDDFLHAGALIAVSPEGKISRYIFGSTYNPFDVKMALLDAGSGKTNPTVAKVLQFCFSYDPDGRSYTLNITRIIGSVMLIILGIFLTVLLVKKRKDSKN</sequence>
<gene>
    <name evidence="5" type="ORF">ASZ90_004791</name>
</gene>
<dbReference type="Gene3D" id="3.40.30.10">
    <property type="entry name" value="Glutaredoxin"/>
    <property type="match status" value="1"/>
</dbReference>
<evidence type="ECO:0000256" key="2">
    <source>
        <dbReference type="ARBA" id="ARBA00023008"/>
    </source>
</evidence>
<comment type="caution">
    <text evidence="5">The sequence shown here is derived from an EMBL/GenBank/DDBJ whole genome shotgun (WGS) entry which is preliminary data.</text>
</comment>
<feature type="transmembrane region" description="Helical" evidence="3">
    <location>
        <begin position="229"/>
        <end position="247"/>
    </location>
</feature>
<name>A0A0W8FWX7_9ZZZZ</name>
<dbReference type="InterPro" id="IPR036249">
    <property type="entry name" value="Thioredoxin-like_sf"/>
</dbReference>
<dbReference type="InterPro" id="IPR003782">
    <property type="entry name" value="SCO1/SenC"/>
</dbReference>
<dbReference type="InterPro" id="IPR013766">
    <property type="entry name" value="Thioredoxin_domain"/>
</dbReference>
<evidence type="ECO:0000256" key="3">
    <source>
        <dbReference type="SAM" id="Phobius"/>
    </source>
</evidence>
<dbReference type="AlphaFoldDB" id="A0A0W8FWX7"/>
<proteinExistence type="inferred from homology"/>
<keyword evidence="3" id="KW-0812">Transmembrane</keyword>
<dbReference type="SUPFAM" id="SSF52833">
    <property type="entry name" value="Thioredoxin-like"/>
    <property type="match status" value="1"/>
</dbReference>
<keyword evidence="2" id="KW-0186">Copper</keyword>
<dbReference type="PANTHER" id="PTHR12151">
    <property type="entry name" value="ELECTRON TRANSPORT PROTIN SCO1/SENC FAMILY MEMBER"/>
    <property type="match status" value="1"/>
</dbReference>